<comment type="caution">
    <text evidence="1">The sequence shown here is derived from an EMBL/GenBank/DDBJ whole genome shotgun (WGS) entry which is preliminary data.</text>
</comment>
<accession>A0A124G8G3</accession>
<dbReference type="EMBL" id="LLZH01000310">
    <property type="protein sequence ID" value="KUL25856.1"/>
    <property type="molecule type" value="Genomic_DNA"/>
</dbReference>
<keyword evidence="2" id="KW-1185">Reference proteome</keyword>
<dbReference type="RefSeq" id="WP_067702988.1">
    <property type="nucleotide sequence ID" value="NZ_LLZH01000310.1"/>
</dbReference>
<evidence type="ECO:0000313" key="2">
    <source>
        <dbReference type="Proteomes" id="UP000053244"/>
    </source>
</evidence>
<protein>
    <submittedName>
        <fullName evidence="1">Uncharacterized protein</fullName>
    </submittedName>
</protein>
<dbReference type="AlphaFoldDB" id="A0A124G8G3"/>
<dbReference type="Proteomes" id="UP000053244">
    <property type="component" value="Unassembled WGS sequence"/>
</dbReference>
<sequence>MSTKAESDVNAAIQQYAEAMASTAGAVLENPKFQGGPCSDPTGRDSDTVYSVQGVFNLPPPASGTHLAVIDRIRTDWKANGYTITDDRTVGADNAVLAAETPDGYKLDIENASPDGFAVIINSPCYGRP</sequence>
<proteinExistence type="predicted"/>
<organism evidence="1 2">
    <name type="scientific">Actinoplanes awajinensis subsp. mycoplanecinus</name>
    <dbReference type="NCBI Taxonomy" id="135947"/>
    <lineage>
        <taxon>Bacteria</taxon>
        <taxon>Bacillati</taxon>
        <taxon>Actinomycetota</taxon>
        <taxon>Actinomycetes</taxon>
        <taxon>Micromonosporales</taxon>
        <taxon>Micromonosporaceae</taxon>
        <taxon>Actinoplanes</taxon>
    </lineage>
</organism>
<name>A0A124G8G3_9ACTN</name>
<evidence type="ECO:0000313" key="1">
    <source>
        <dbReference type="EMBL" id="KUL25856.1"/>
    </source>
</evidence>
<gene>
    <name evidence="1" type="ORF">ADL15_39820</name>
</gene>
<reference evidence="1 2" key="1">
    <citation type="submission" date="2015-10" db="EMBL/GenBank/DDBJ databases">
        <authorList>
            <person name="Gilbert D.G."/>
        </authorList>
    </citation>
    <scope>NUCLEOTIDE SEQUENCE [LARGE SCALE GENOMIC DNA]</scope>
    <source>
        <strain evidence="1 2">NRRL B-16712</strain>
    </source>
</reference>